<dbReference type="EMBL" id="UZAM01009548">
    <property type="protein sequence ID" value="VDP09446.1"/>
    <property type="molecule type" value="Genomic_DNA"/>
</dbReference>
<evidence type="ECO:0000313" key="3">
    <source>
        <dbReference type="Proteomes" id="UP000270296"/>
    </source>
</evidence>
<keyword evidence="3" id="KW-1185">Reference proteome</keyword>
<reference evidence="2 3" key="2">
    <citation type="submission" date="2018-11" db="EMBL/GenBank/DDBJ databases">
        <authorList>
            <consortium name="Pathogen Informatics"/>
        </authorList>
    </citation>
    <scope>NUCLEOTIDE SEQUENCE [LARGE SCALE GENOMIC DNA]</scope>
</reference>
<dbReference type="PANTHER" id="PTHR22684:SF0">
    <property type="entry name" value="RIBOSOME QUALITY CONTROL COMPLEX SUBUNIT TCF25"/>
    <property type="match status" value="1"/>
</dbReference>
<dbReference type="Proteomes" id="UP000270296">
    <property type="component" value="Unassembled WGS sequence"/>
</dbReference>
<feature type="region of interest" description="Disordered" evidence="1">
    <location>
        <begin position="280"/>
        <end position="304"/>
    </location>
</feature>
<evidence type="ECO:0000313" key="4">
    <source>
        <dbReference type="WBParaSite" id="SBAD_0000642101-mRNA-1"/>
    </source>
</evidence>
<name>A0A183IRD6_9BILA</name>
<dbReference type="AlphaFoldDB" id="A0A183IRD6"/>
<dbReference type="Pfam" id="PF04910">
    <property type="entry name" value="Tcf25"/>
    <property type="match status" value="1"/>
</dbReference>
<evidence type="ECO:0000313" key="2">
    <source>
        <dbReference type="EMBL" id="VDP09446.1"/>
    </source>
</evidence>
<sequence>SPDDDPLAVLVIIDFLCIKSKQYDYLSNFYDILEESKHLSLMPNFCFSLALARFYQDRGESDMNSAMLQEALLKFPNVLRPLLDKCQIESDAKSAACKFFYGSHKDGQGLEYLTRLYISRSFIFWKEEDVLHWLERNVLAVIDRLESDETAKALANEFTTIRKKRFTNVPINLLRHIVLSDSADVQLTIPEEFSNTPIFQFDPFPPADSRCSYKRPQRQPVTFRNHPLALIFFRSMFPGYTPIGTTEEEFDAAMELPQPDFLHMMNRVREYIGLRRNELNNMDNVPNENDPDRPDEEWEDESFD</sequence>
<gene>
    <name evidence="2" type="ORF">SBAD_LOCUS6183</name>
</gene>
<dbReference type="WBParaSite" id="SBAD_0000642101-mRNA-1">
    <property type="protein sequence ID" value="SBAD_0000642101-mRNA-1"/>
    <property type="gene ID" value="SBAD_0000642101"/>
</dbReference>
<organism evidence="4">
    <name type="scientific">Soboliphyme baturini</name>
    <dbReference type="NCBI Taxonomy" id="241478"/>
    <lineage>
        <taxon>Eukaryota</taxon>
        <taxon>Metazoa</taxon>
        <taxon>Ecdysozoa</taxon>
        <taxon>Nematoda</taxon>
        <taxon>Enoplea</taxon>
        <taxon>Dorylaimia</taxon>
        <taxon>Dioctophymatida</taxon>
        <taxon>Dioctophymatoidea</taxon>
        <taxon>Soboliphymatidae</taxon>
        <taxon>Soboliphyme</taxon>
    </lineage>
</organism>
<dbReference type="PANTHER" id="PTHR22684">
    <property type="entry name" value="NULP1-RELATED"/>
    <property type="match status" value="1"/>
</dbReference>
<evidence type="ECO:0000256" key="1">
    <source>
        <dbReference type="SAM" id="MobiDB-lite"/>
    </source>
</evidence>
<reference evidence="4" key="1">
    <citation type="submission" date="2016-06" db="UniProtKB">
        <authorList>
            <consortium name="WormBaseParasite"/>
        </authorList>
    </citation>
    <scope>IDENTIFICATION</scope>
</reference>
<feature type="compositionally biased region" description="Acidic residues" evidence="1">
    <location>
        <begin position="293"/>
        <end position="304"/>
    </location>
</feature>
<dbReference type="InterPro" id="IPR006994">
    <property type="entry name" value="TCF25/Rqc1"/>
</dbReference>
<accession>A0A183IRD6</accession>
<proteinExistence type="predicted"/>
<dbReference type="GO" id="GO:1990112">
    <property type="term" value="C:RQC complex"/>
    <property type="evidence" value="ECO:0007669"/>
    <property type="project" value="TreeGrafter"/>
</dbReference>
<dbReference type="OrthoDB" id="205993at2759"/>
<protein>
    <submittedName>
        <fullName evidence="4">Transcription factor 25</fullName>
    </submittedName>
</protein>